<keyword evidence="1" id="KW-0732">Signal</keyword>
<evidence type="ECO:0000313" key="3">
    <source>
        <dbReference type="Proteomes" id="UP000572680"/>
    </source>
</evidence>
<accession>A0A7W3QNX3</accession>
<proteinExistence type="predicted"/>
<evidence type="ECO:0008006" key="4">
    <source>
        <dbReference type="Google" id="ProtNLM"/>
    </source>
</evidence>
<organism evidence="2 3">
    <name type="scientific">Actinomadura namibiensis</name>
    <dbReference type="NCBI Taxonomy" id="182080"/>
    <lineage>
        <taxon>Bacteria</taxon>
        <taxon>Bacillati</taxon>
        <taxon>Actinomycetota</taxon>
        <taxon>Actinomycetes</taxon>
        <taxon>Streptosporangiales</taxon>
        <taxon>Thermomonosporaceae</taxon>
        <taxon>Actinomadura</taxon>
    </lineage>
</organism>
<feature type="chain" id="PRO_5031121479" description="Secreted protein" evidence="1">
    <location>
        <begin position="29"/>
        <end position="135"/>
    </location>
</feature>
<evidence type="ECO:0000256" key="1">
    <source>
        <dbReference type="SAM" id="SignalP"/>
    </source>
</evidence>
<keyword evidence="3" id="KW-1185">Reference proteome</keyword>
<comment type="caution">
    <text evidence="2">The sequence shown here is derived from an EMBL/GenBank/DDBJ whole genome shotgun (WGS) entry which is preliminary data.</text>
</comment>
<dbReference type="RefSeq" id="WP_182846158.1">
    <property type="nucleotide sequence ID" value="NZ_BAAALP010000001.1"/>
</dbReference>
<dbReference type="EMBL" id="JACJIA010000008">
    <property type="protein sequence ID" value="MBA8954011.1"/>
    <property type="molecule type" value="Genomic_DNA"/>
</dbReference>
<name>A0A7W3QNX3_ACTNM</name>
<protein>
    <recommendedName>
        <fullName evidence="4">Secreted protein</fullName>
    </recommendedName>
</protein>
<evidence type="ECO:0000313" key="2">
    <source>
        <dbReference type="EMBL" id="MBA8954011.1"/>
    </source>
</evidence>
<dbReference type="Proteomes" id="UP000572680">
    <property type="component" value="Unassembled WGS sequence"/>
</dbReference>
<feature type="signal peptide" evidence="1">
    <location>
        <begin position="1"/>
        <end position="28"/>
    </location>
</feature>
<reference evidence="2 3" key="1">
    <citation type="submission" date="2020-08" db="EMBL/GenBank/DDBJ databases">
        <title>Genomic Encyclopedia of Type Strains, Phase IV (KMG-IV): sequencing the most valuable type-strain genomes for metagenomic binning, comparative biology and taxonomic classification.</title>
        <authorList>
            <person name="Goeker M."/>
        </authorList>
    </citation>
    <scope>NUCLEOTIDE SEQUENCE [LARGE SCALE GENOMIC DNA]</scope>
    <source>
        <strain evidence="2 3">DSM 44197</strain>
    </source>
</reference>
<gene>
    <name evidence="2" type="ORF">HNR61_005665</name>
</gene>
<dbReference type="AlphaFoldDB" id="A0A7W3QNX3"/>
<sequence>MRLLSITALGAALVATGLASTVASEATAAAGGRVTVTPSVAAAGQRVELRVPNCSVGPKRHWARSKAFTSDVTLGGKGDAGAGTATLKRKLTVGTYKVTAYCGGRTATGKIRVVGKGAWPSLLPSPLGPPASPTP</sequence>